<dbReference type="RefSeq" id="WP_283413455.1">
    <property type="nucleotide sequence ID" value="NZ_FXUA01000004.1"/>
</dbReference>
<gene>
    <name evidence="1" type="ORF">SAMN06265367_104366</name>
</gene>
<evidence type="ECO:0008006" key="3">
    <source>
        <dbReference type="Google" id="ProtNLM"/>
    </source>
</evidence>
<dbReference type="SUPFAM" id="SSF48371">
    <property type="entry name" value="ARM repeat"/>
    <property type="match status" value="1"/>
</dbReference>
<protein>
    <recommendedName>
        <fullName evidence="3">AAA+ ATPase domain-containing protein</fullName>
    </recommendedName>
</protein>
<name>A0ABY1P4W6_9BACT</name>
<dbReference type="Proteomes" id="UP001157915">
    <property type="component" value="Unassembled WGS sequence"/>
</dbReference>
<keyword evidence="2" id="KW-1185">Reference proteome</keyword>
<comment type="caution">
    <text evidence="1">The sequence shown here is derived from an EMBL/GenBank/DDBJ whole genome shotgun (WGS) entry which is preliminary data.</text>
</comment>
<reference evidence="1 2" key="1">
    <citation type="submission" date="2017-05" db="EMBL/GenBank/DDBJ databases">
        <authorList>
            <person name="Varghese N."/>
            <person name="Submissions S."/>
        </authorList>
    </citation>
    <scope>NUCLEOTIDE SEQUENCE [LARGE SCALE GENOMIC DNA]</scope>
    <source>
        <strain evidence="1 2">DSM 15360</strain>
    </source>
</reference>
<sequence>MSGRGTSAGVLFQAEVGAYAAALLITERPLSRLGDNLPGKPLKIFMESPTAVDDVNVITNKGLVYFQAKTSLSLSDNPQSELGSVVDQFVRQYREGVHDGYKAREMDVSRDRLVLVVSENAPATVRNDLREALIRNRTGAATALPANLKNALDRFEKLIASVWFREEGTVIISAKSQEILKLCSVAVLDSNQKQIVTDALREVVKVSGDESVLFKLLSQWAVEASQNGTGGQRDAIMRFLQGQISMKEPPSFQSDVAKLTGYSKKVLIRLERFTKIKTEKGEVSFSRPVSSVVLAAAKTGSLAITGDPGSGKSGIIHDLSIELSKDALVVTLTVESNISDLDVLKNEIGLEHSVIEVLKNIPLDTKGYLILDALDATRGGIAESTYKKLIEEVSLLPNWLVIASVRTFDLKLGLEWKRLFKGTIPNPVFSEPSFRTVRHVHVPLLGEAEINELEAKSPTLKIALTAGGTKMANLAKNPFNLSLIGELISEGLPPKSLSKVETRSELLSKYWEERMGDLGLPGTVAFKKYLDLILNERSVDIPETEIPIDASTIIQEVLARGILVTEQTRRIAFRHHILFDFAVSRLILEPSVPKAISRLSKIEGAGLLIAPSLEYWLEHLKHSQPALEYWMIVGSLISSDQTDPVIRVEVARIAVQGIIRGDDLSELAKVLSRPELEYKKAIIQIAGALSTYGINEETSETWSKMISGITDITEPYQLQSLKVITHLLINSRLSPIAIEAVGKVSRALFDEISKDDRLVQWLSSSIIPFVAKTYKTDPEGSKQRLDQIFADDRFKKFGYFEVPALADQVGNLAALDNELVAKIYRRVYAGGEFSADHTTTMGSPSWILGLNSNAAQDFQMAEYVLRSGYLKLLNQSPIAGIRALGAAIDAKERSWHTDPDVEYPVSYRDGKRAFKDDNFGFLYWEDDFDSDRDENICQIFQNWAETADESLLKEIPDILLGETAKSLAWRLLLKIGAKRAEVLGRIMWNSAIDILLVSSMNNQRDAIELIVATYLFVSEADRRDAEAKILAYDFDHTVIPEYYSKQTVFSVFSAIGESNLVSSEARNYLKMATEEKTNVIESELTEKDPLFVSQPNKETKIAGTTSDMEIISGLSGAIRAMLNEKPDIEDADLFWETVDKLSVLIDAQVSERFEELAPEIAGTYAKALGKALEAGWVPDQRLEEVISRLITLSKHSTPKTYEQTEVDFERFPAWSGNSVRVEIAEVIGSLIKVPALWPKIKDCYLELVFSDPHPAVRMQAIIRLRGLWDTDRNALWEIAGKFVDLENNRSVLGYGASELAFLRSAAVEQIEPLFLKLAEKKVSELGSKTDVSSTISYFALVKGCPDSIAVLNKWKSEFKNNEIPILNALFSLREYFAVGYATGQEQYVLVRKNVISFLWELIEELEPFIANWPTDRVATAEEISALKLFTAIGQQLYYAVGYREGVFLSLEQKKVFLNEYGPLISKLNTLGSPKTVHDCLQILEKFIVADPEKCFDLISEAMLRKSGVSKYEYEPMGAMLFVKLVGLFLADYRYIFTDTIRRNQLIECLAVFVDAGWPDARRLFKSLPDLK</sequence>
<proteinExistence type="predicted"/>
<organism evidence="1 2">
    <name type="scientific">Algoriphagus winogradskyi</name>
    <dbReference type="NCBI Taxonomy" id="237017"/>
    <lineage>
        <taxon>Bacteria</taxon>
        <taxon>Pseudomonadati</taxon>
        <taxon>Bacteroidota</taxon>
        <taxon>Cytophagia</taxon>
        <taxon>Cytophagales</taxon>
        <taxon>Cyclobacteriaceae</taxon>
        <taxon>Algoriphagus</taxon>
    </lineage>
</organism>
<dbReference type="InterPro" id="IPR016024">
    <property type="entry name" value="ARM-type_fold"/>
</dbReference>
<dbReference type="EMBL" id="FXUA01000004">
    <property type="protein sequence ID" value="SMP26471.1"/>
    <property type="molecule type" value="Genomic_DNA"/>
</dbReference>
<accession>A0ABY1P4W6</accession>
<evidence type="ECO:0000313" key="1">
    <source>
        <dbReference type="EMBL" id="SMP26471.1"/>
    </source>
</evidence>
<evidence type="ECO:0000313" key="2">
    <source>
        <dbReference type="Proteomes" id="UP001157915"/>
    </source>
</evidence>